<dbReference type="CDD" id="cd00190">
    <property type="entry name" value="Tryp_SPc"/>
    <property type="match status" value="1"/>
</dbReference>
<dbReference type="InterPro" id="IPR043504">
    <property type="entry name" value="Peptidase_S1_PA_chymotrypsin"/>
</dbReference>
<proteinExistence type="predicted"/>
<feature type="domain" description="Peptidase S1" evidence="2">
    <location>
        <begin position="12"/>
        <end position="171"/>
    </location>
</feature>
<protein>
    <recommendedName>
        <fullName evidence="2">Peptidase S1 domain-containing protein</fullName>
    </recommendedName>
</protein>
<name>A0AA89BL23_PINIB</name>
<dbReference type="PROSITE" id="PS50240">
    <property type="entry name" value="TRYPSIN_DOM"/>
    <property type="match status" value="1"/>
</dbReference>
<dbReference type="GO" id="GO:0004252">
    <property type="term" value="F:serine-type endopeptidase activity"/>
    <property type="evidence" value="ECO:0007669"/>
    <property type="project" value="InterPro"/>
</dbReference>
<evidence type="ECO:0000313" key="4">
    <source>
        <dbReference type="Proteomes" id="UP001186944"/>
    </source>
</evidence>
<sequence length="171" mass="18465">MMGCRYPMSSRIVNGENADINDHPHQASIRYQYWSNHICGASLIHESGWFVTAAHCVDETSPQMYGIRVGSSEISSGIDYTVLKIIKHSGYNGAASGIPNDIALIQVNGPVDTSPRGVDKIELATGSYTGTYCTITGWGATYGGGPLTIEHQIEHRRTPSKPEVGPGAREE</sequence>
<keyword evidence="4" id="KW-1185">Reference proteome</keyword>
<organism evidence="3 4">
    <name type="scientific">Pinctada imbricata</name>
    <name type="common">Atlantic pearl-oyster</name>
    <name type="synonym">Pinctada martensii</name>
    <dbReference type="NCBI Taxonomy" id="66713"/>
    <lineage>
        <taxon>Eukaryota</taxon>
        <taxon>Metazoa</taxon>
        <taxon>Spiralia</taxon>
        <taxon>Lophotrochozoa</taxon>
        <taxon>Mollusca</taxon>
        <taxon>Bivalvia</taxon>
        <taxon>Autobranchia</taxon>
        <taxon>Pteriomorphia</taxon>
        <taxon>Pterioida</taxon>
        <taxon>Pterioidea</taxon>
        <taxon>Pteriidae</taxon>
        <taxon>Pinctada</taxon>
    </lineage>
</organism>
<dbReference type="InterPro" id="IPR001254">
    <property type="entry name" value="Trypsin_dom"/>
</dbReference>
<dbReference type="EMBL" id="VSWD01000014">
    <property type="protein sequence ID" value="KAK3083280.1"/>
    <property type="molecule type" value="Genomic_DNA"/>
</dbReference>
<comment type="caution">
    <text evidence="3">The sequence shown here is derived from an EMBL/GenBank/DDBJ whole genome shotgun (WGS) entry which is preliminary data.</text>
</comment>
<dbReference type="InterPro" id="IPR009003">
    <property type="entry name" value="Peptidase_S1_PA"/>
</dbReference>
<dbReference type="SMART" id="SM00020">
    <property type="entry name" value="Tryp_SPc"/>
    <property type="match status" value="1"/>
</dbReference>
<evidence type="ECO:0000259" key="2">
    <source>
        <dbReference type="PROSITE" id="PS50240"/>
    </source>
</evidence>
<dbReference type="GO" id="GO:0006508">
    <property type="term" value="P:proteolysis"/>
    <property type="evidence" value="ECO:0007669"/>
    <property type="project" value="InterPro"/>
</dbReference>
<evidence type="ECO:0000313" key="3">
    <source>
        <dbReference type="EMBL" id="KAK3083280.1"/>
    </source>
</evidence>
<dbReference type="FunFam" id="2.40.10.10:FF:000068">
    <property type="entry name" value="transmembrane protease serine 2"/>
    <property type="match status" value="1"/>
</dbReference>
<reference evidence="3" key="1">
    <citation type="submission" date="2019-08" db="EMBL/GenBank/DDBJ databases">
        <title>The improved chromosome-level genome for the pearl oyster Pinctada fucata martensii using PacBio sequencing and Hi-C.</title>
        <authorList>
            <person name="Zheng Z."/>
        </authorList>
    </citation>
    <scope>NUCLEOTIDE SEQUENCE</scope>
    <source>
        <strain evidence="3">ZZ-2019</strain>
        <tissue evidence="3">Adductor muscle</tissue>
    </source>
</reference>
<dbReference type="PANTHER" id="PTHR24252:SF7">
    <property type="entry name" value="HYALIN"/>
    <property type="match status" value="1"/>
</dbReference>
<dbReference type="PROSITE" id="PS00134">
    <property type="entry name" value="TRYPSIN_HIS"/>
    <property type="match status" value="1"/>
</dbReference>
<dbReference type="SUPFAM" id="SSF50494">
    <property type="entry name" value="Trypsin-like serine proteases"/>
    <property type="match status" value="1"/>
</dbReference>
<gene>
    <name evidence="3" type="ORF">FSP39_018400</name>
</gene>
<keyword evidence="1" id="KW-1015">Disulfide bond</keyword>
<evidence type="ECO:0000256" key="1">
    <source>
        <dbReference type="ARBA" id="ARBA00023157"/>
    </source>
</evidence>
<dbReference type="Proteomes" id="UP001186944">
    <property type="component" value="Unassembled WGS sequence"/>
</dbReference>
<dbReference type="InterPro" id="IPR018114">
    <property type="entry name" value="TRYPSIN_HIS"/>
</dbReference>
<dbReference type="PANTHER" id="PTHR24252">
    <property type="entry name" value="ACROSIN-RELATED"/>
    <property type="match status" value="1"/>
</dbReference>
<dbReference type="Gene3D" id="2.40.10.10">
    <property type="entry name" value="Trypsin-like serine proteases"/>
    <property type="match status" value="1"/>
</dbReference>
<accession>A0AA89BL23</accession>
<dbReference type="Pfam" id="PF00089">
    <property type="entry name" value="Trypsin"/>
    <property type="match status" value="1"/>
</dbReference>
<dbReference type="AlphaFoldDB" id="A0AA89BL23"/>